<evidence type="ECO:0000313" key="4">
    <source>
        <dbReference type="Proteomes" id="UP000798602"/>
    </source>
</evidence>
<proteinExistence type="predicted"/>
<dbReference type="Pfam" id="PF05299">
    <property type="entry name" value="Peptidase_M61"/>
    <property type="match status" value="1"/>
</dbReference>
<accession>A0ABW9Z8D0</accession>
<feature type="domain" description="Peptidase M61 N-terminal" evidence="2">
    <location>
        <begin position="27"/>
        <end position="202"/>
    </location>
</feature>
<evidence type="ECO:0000313" key="3">
    <source>
        <dbReference type="EMBL" id="NBL64874.1"/>
    </source>
</evidence>
<gene>
    <name evidence="3" type="ORF">GV828_06630</name>
</gene>
<dbReference type="EMBL" id="JAABLM010000006">
    <property type="protein sequence ID" value="NBL64874.1"/>
    <property type="molecule type" value="Genomic_DNA"/>
</dbReference>
<keyword evidence="4" id="KW-1185">Reference proteome</keyword>
<dbReference type="InterPro" id="IPR007963">
    <property type="entry name" value="Peptidase_M61_catalytic"/>
</dbReference>
<dbReference type="Proteomes" id="UP000798602">
    <property type="component" value="Unassembled WGS sequence"/>
</dbReference>
<comment type="caution">
    <text evidence="3">The sequence shown here is derived from an EMBL/GenBank/DDBJ whole genome shotgun (WGS) entry which is preliminary data.</text>
</comment>
<reference evidence="4" key="1">
    <citation type="submission" date="2020-01" db="EMBL/GenBank/DDBJ databases">
        <title>Sphingomonas sp. strain CSW-10.</title>
        <authorList>
            <person name="Chen W.-M."/>
        </authorList>
    </citation>
    <scope>NUCLEOTIDE SEQUENCE [LARGE SCALE GENOMIC DNA]</scope>
    <source>
        <strain evidence="4">NST-5</strain>
    </source>
</reference>
<dbReference type="Gene3D" id="2.60.40.3650">
    <property type="match status" value="1"/>
</dbReference>
<dbReference type="Gene3D" id="2.30.42.10">
    <property type="match status" value="1"/>
</dbReference>
<evidence type="ECO:0000259" key="1">
    <source>
        <dbReference type="Pfam" id="PF05299"/>
    </source>
</evidence>
<dbReference type="RefSeq" id="WP_166536700.1">
    <property type="nucleotide sequence ID" value="NZ_JAABLM010000006.1"/>
</dbReference>
<dbReference type="SUPFAM" id="SSF55486">
    <property type="entry name" value="Metalloproteases ('zincins'), catalytic domain"/>
    <property type="match status" value="1"/>
</dbReference>
<dbReference type="InterPro" id="IPR040756">
    <property type="entry name" value="Peptidase_M61_N"/>
</dbReference>
<dbReference type="Gene3D" id="1.10.390.10">
    <property type="entry name" value="Neutral Protease Domain 2"/>
    <property type="match status" value="1"/>
</dbReference>
<evidence type="ECO:0000259" key="2">
    <source>
        <dbReference type="Pfam" id="PF17899"/>
    </source>
</evidence>
<organism evidence="3 4">
    <name type="scientific">Flavobacterium ichthyis</name>
    <dbReference type="NCBI Taxonomy" id="2698827"/>
    <lineage>
        <taxon>Bacteria</taxon>
        <taxon>Pseudomonadati</taxon>
        <taxon>Bacteroidota</taxon>
        <taxon>Flavobacteriia</taxon>
        <taxon>Flavobacteriales</taxon>
        <taxon>Flavobacteriaceae</taxon>
        <taxon>Flavobacterium</taxon>
    </lineage>
</organism>
<sequence>MKNILNLLTITFLVNFGYAQNNSTVKVTIDLNVVKDDKVMVSIVPPAIKSKEITFYIPKTVPGTYSEDDYGKYIDNFKAFDSQGKALKIAKFDDNSWNISDANKIAKITYWVNDTFENEENHSIFSPAGTNIDEGKNFVINTHAFVGYIKDFMTNPYEVTVLHPAEIWGATSLTDTDKSDNIDVFLTENYSQLVENPIMYAKPDYKIFSVQEMEILVAVYSPNAVVSAAQVSPDLEKMMNAQKNFLGKINSTQKYSVLIYLSDVNRNDAQGFGALEHPTATTVVMPEALPLEQLNEQLKDIVSHEFFHILTPLTIHSKEIKNFDYNNPKMSKHLWMYEGVTEYFANLFQVNQGLISEDDFYNRMAGKIVNASKMDDTMPFTKMSAEVLKKPYKDQYLNVYEKGALIAMCLDIQIRENTNGDKGLLDLMQQLSNEYGTQKAFNDDELFKKIEQLTAANIREFLDIHVAGPTPINYAQYFEKMGVRKAQIEVPGNVFIKNQLPTVNVNPATKEIFVLESSENQEFFKSLNAKGNDIITELNGIKYNLENIYDLLMESQTWKNGDTITMKVKRDGKEIELKGNYKAPTEFSEGWRATDDSKKELKNAWLKN</sequence>
<dbReference type="InterPro" id="IPR027268">
    <property type="entry name" value="Peptidase_M4/M1_CTD_sf"/>
</dbReference>
<protein>
    <submittedName>
        <fullName evidence="3">Peptidase M61</fullName>
    </submittedName>
</protein>
<feature type="domain" description="Peptidase M61 catalytic" evidence="1">
    <location>
        <begin position="300"/>
        <end position="406"/>
    </location>
</feature>
<dbReference type="Pfam" id="PF17899">
    <property type="entry name" value="Peptidase_M61_N"/>
    <property type="match status" value="1"/>
</dbReference>
<dbReference type="SUPFAM" id="SSF50156">
    <property type="entry name" value="PDZ domain-like"/>
    <property type="match status" value="1"/>
</dbReference>
<dbReference type="InterPro" id="IPR036034">
    <property type="entry name" value="PDZ_sf"/>
</dbReference>
<name>A0ABW9Z8D0_9FLAO</name>